<feature type="transmembrane region" description="Helical" evidence="1">
    <location>
        <begin position="7"/>
        <end position="26"/>
    </location>
</feature>
<evidence type="ECO:0000313" key="3">
    <source>
        <dbReference type="EMBL" id="SHJ98286.1"/>
    </source>
</evidence>
<dbReference type="SUPFAM" id="SSF109604">
    <property type="entry name" value="HD-domain/PDEase-like"/>
    <property type="match status" value="1"/>
</dbReference>
<dbReference type="RefSeq" id="WP_073274257.1">
    <property type="nucleotide sequence ID" value="NZ_FRAC01000008.1"/>
</dbReference>
<dbReference type="InterPro" id="IPR006674">
    <property type="entry name" value="HD_domain"/>
</dbReference>
<name>A0A1M6NRL7_9FIRM</name>
<sequence length="372" mass="41017">MIGAIEILKAGVLGILLLLLLVLYMGGRKKDYPAILAMVLLSIPGLLWAGTEFMPAVFMGVTFAAIVLNKENSIFFTLLLYIFASSLGLTDGKDGIFFLITGILISLLPVNKKDKKLLCYSFLMIVSADVIILLLNNGFSMEEFLRPTSAVMPVVVVISVLLGIMAGNLYQKRMVPPDIKEDMEDSPAIVTIEGILGEDFELYQILKASEKLYLHADRIAAISERAAVAAGLSGTIARAGGLYHEIGRLKGKDYVAEGTALAREYHLPEVIVNIIESHNLKTDKPASPEGAVVMFTVSLVAAKEYFLMNGKEEDKDGPDISKLMLKFTDNLFAMRLEKDSLADSNLTVAQYIRLKNFFMDYFSKEEYLDAEF</sequence>
<feature type="transmembrane region" description="Helical" evidence="1">
    <location>
        <begin position="56"/>
        <end position="83"/>
    </location>
</feature>
<feature type="transmembrane region" description="Helical" evidence="1">
    <location>
        <begin position="150"/>
        <end position="170"/>
    </location>
</feature>
<dbReference type="Gene3D" id="1.10.3210.10">
    <property type="entry name" value="Hypothetical protein af1432"/>
    <property type="match status" value="1"/>
</dbReference>
<organism evidence="3 4">
    <name type="scientific">Anaerocolumna jejuensis DSM 15929</name>
    <dbReference type="NCBI Taxonomy" id="1121322"/>
    <lineage>
        <taxon>Bacteria</taxon>
        <taxon>Bacillati</taxon>
        <taxon>Bacillota</taxon>
        <taxon>Clostridia</taxon>
        <taxon>Lachnospirales</taxon>
        <taxon>Lachnospiraceae</taxon>
        <taxon>Anaerocolumna</taxon>
    </lineage>
</organism>
<dbReference type="InterPro" id="IPR006675">
    <property type="entry name" value="HDIG_dom"/>
</dbReference>
<proteinExistence type="predicted"/>
<keyword evidence="1" id="KW-0472">Membrane</keyword>
<dbReference type="Pfam" id="PF01966">
    <property type="entry name" value="HD"/>
    <property type="match status" value="1"/>
</dbReference>
<dbReference type="Proteomes" id="UP000184386">
    <property type="component" value="Unassembled WGS sequence"/>
</dbReference>
<feature type="domain" description="HD" evidence="2">
    <location>
        <begin position="215"/>
        <end position="303"/>
    </location>
</feature>
<gene>
    <name evidence="3" type="ORF">SAMN02745136_01416</name>
</gene>
<dbReference type="EMBL" id="FRAC01000008">
    <property type="protein sequence ID" value="SHJ98286.1"/>
    <property type="molecule type" value="Genomic_DNA"/>
</dbReference>
<keyword evidence="4" id="KW-1185">Reference proteome</keyword>
<dbReference type="AlphaFoldDB" id="A0A1M6NRL7"/>
<dbReference type="OrthoDB" id="9806952at2"/>
<dbReference type="STRING" id="1121322.SAMN02745136_01416"/>
<keyword evidence="1" id="KW-0812">Transmembrane</keyword>
<evidence type="ECO:0000259" key="2">
    <source>
        <dbReference type="Pfam" id="PF01966"/>
    </source>
</evidence>
<evidence type="ECO:0000256" key="1">
    <source>
        <dbReference type="SAM" id="Phobius"/>
    </source>
</evidence>
<keyword evidence="1" id="KW-1133">Transmembrane helix</keyword>
<accession>A0A1M6NRL7</accession>
<evidence type="ECO:0000313" key="4">
    <source>
        <dbReference type="Proteomes" id="UP000184386"/>
    </source>
</evidence>
<feature type="transmembrane region" description="Helical" evidence="1">
    <location>
        <begin position="117"/>
        <end position="135"/>
    </location>
</feature>
<dbReference type="NCBIfam" id="TIGR00277">
    <property type="entry name" value="HDIG"/>
    <property type="match status" value="1"/>
</dbReference>
<reference evidence="3 4" key="1">
    <citation type="submission" date="2016-11" db="EMBL/GenBank/DDBJ databases">
        <authorList>
            <person name="Jaros S."/>
            <person name="Januszkiewicz K."/>
            <person name="Wedrychowicz H."/>
        </authorList>
    </citation>
    <scope>NUCLEOTIDE SEQUENCE [LARGE SCALE GENOMIC DNA]</scope>
    <source>
        <strain evidence="3 4">DSM 15929</strain>
    </source>
</reference>
<feature type="transmembrane region" description="Helical" evidence="1">
    <location>
        <begin position="95"/>
        <end position="110"/>
    </location>
</feature>
<protein>
    <submittedName>
        <fullName evidence="3">HDIG domain-containing protein</fullName>
    </submittedName>
</protein>